<dbReference type="Pfam" id="PF00561">
    <property type="entry name" value="Abhydrolase_1"/>
    <property type="match status" value="1"/>
</dbReference>
<dbReference type="GO" id="GO:0003847">
    <property type="term" value="F:1-alkyl-2-acetylglycerophosphocholine esterase activity"/>
    <property type="evidence" value="ECO:0007669"/>
    <property type="project" value="TreeGrafter"/>
</dbReference>
<dbReference type="PANTHER" id="PTHR10272">
    <property type="entry name" value="PLATELET-ACTIVATING FACTOR ACETYLHYDROLASE"/>
    <property type="match status" value="1"/>
</dbReference>
<evidence type="ECO:0000259" key="4">
    <source>
        <dbReference type="Pfam" id="PF00561"/>
    </source>
</evidence>
<dbReference type="Gene3D" id="3.40.50.1820">
    <property type="entry name" value="alpha/beta hydrolase"/>
    <property type="match status" value="1"/>
</dbReference>
<name>A0A975TC36_9NOST</name>
<dbReference type="InterPro" id="IPR029058">
    <property type="entry name" value="AB_hydrolase_fold"/>
</dbReference>
<dbReference type="KEGG" id="rsin:B6N60_04450"/>
<dbReference type="InterPro" id="IPR010802">
    <property type="entry name" value="DUF1400"/>
</dbReference>
<dbReference type="SUPFAM" id="SSF53474">
    <property type="entry name" value="alpha/beta-Hydrolases"/>
    <property type="match status" value="1"/>
</dbReference>
<keyword evidence="7" id="KW-1185">Reference proteome</keyword>
<dbReference type="EMBL" id="CP021056">
    <property type="protein sequence ID" value="QXE25730.1"/>
    <property type="molecule type" value="Genomic_DNA"/>
</dbReference>
<evidence type="ECO:0000259" key="5">
    <source>
        <dbReference type="Pfam" id="PF07176"/>
    </source>
</evidence>
<dbReference type="RefSeq" id="WP_313947957.1">
    <property type="nucleotide sequence ID" value="NZ_CP021056.1"/>
</dbReference>
<keyword evidence="2" id="KW-0442">Lipid degradation</keyword>
<evidence type="ECO:0000256" key="1">
    <source>
        <dbReference type="ARBA" id="ARBA00022801"/>
    </source>
</evidence>
<feature type="domain" description="DUF1400" evidence="5">
    <location>
        <begin position="14"/>
        <end position="142"/>
    </location>
</feature>
<evidence type="ECO:0000313" key="6">
    <source>
        <dbReference type="EMBL" id="QXE25730.1"/>
    </source>
</evidence>
<proteinExistence type="predicted"/>
<sequence>MLLPTFGMSNAVMAAEKVYAAYSSLEFAIPVSSLERYVETGFIDLDLAGYEQYILPHKLQEIRQILTQPIKINPMVAAHFLSSEQGAFLLRRLTELIKTKYGESEFNLQALKTALISASEAPEGFTLLNLLRQYPNQSIHIDVASSLEIAAELGKLMSATQQAIAAVQAQATIEAANLPQLPQPATPGNLSFQQYQVKFFDHKRQRLLLTDIYIPVVKQPVPVIVVSHGLGLDSSNFRYLAHHLAAHGFAVVIPNHPVNHQKINSLLVEKRKFLTNTNSEFSDPSEFKDRPLDIKFILDELEKSNKSDARLQNRLNLQQVGVFGQSLGGYTALALAGAKIDFQQLRANCQPEILDKTWNISLLLQCRALELPAKSITKYNFRDERVKAAITVNPITSSIFGQQGLSHIQTPVMIVGSSDDTVAPALAEQILPFSWVTQPHKYLVMLLGATHFSTIGNSSEQSKQVQLPPEMVGDAVQARQSINALSLPFFQNYVHGKSEYLPYLKATYAHSLSTPSLKVNLVQSLNQQQLAPLLDNPLKGLNPPKKKSLTL</sequence>
<dbReference type="InterPro" id="IPR000073">
    <property type="entry name" value="AB_hydrolase_1"/>
</dbReference>
<dbReference type="Proteomes" id="UP000683511">
    <property type="component" value="Chromosome"/>
</dbReference>
<keyword evidence="3" id="KW-0443">Lipid metabolism</keyword>
<accession>A0A975TC36</accession>
<organism evidence="6 7">
    <name type="scientific">Richelia sinica FACHB-800</name>
    <dbReference type="NCBI Taxonomy" id="1357546"/>
    <lineage>
        <taxon>Bacteria</taxon>
        <taxon>Bacillati</taxon>
        <taxon>Cyanobacteriota</taxon>
        <taxon>Cyanophyceae</taxon>
        <taxon>Nostocales</taxon>
        <taxon>Nostocaceae</taxon>
        <taxon>Richelia</taxon>
    </lineage>
</organism>
<dbReference type="AlphaFoldDB" id="A0A975TC36"/>
<protein>
    <recommendedName>
        <fullName evidence="8">DUF1400 domain-containing protein</fullName>
    </recommendedName>
</protein>
<gene>
    <name evidence="6" type="ORF">B6N60_04450</name>
</gene>
<evidence type="ECO:0008006" key="8">
    <source>
        <dbReference type="Google" id="ProtNLM"/>
    </source>
</evidence>
<feature type="domain" description="AB hydrolase-1" evidence="4">
    <location>
        <begin position="222"/>
        <end position="337"/>
    </location>
</feature>
<reference evidence="6" key="1">
    <citation type="submission" date="2017-04" db="EMBL/GenBank/DDBJ databases">
        <title>Genome deletions in a multicellular cyanobacterial endosymbiont for morphological adaptation in marine diatoms.</title>
        <authorList>
            <person name="Wang Y."/>
            <person name="Gao H."/>
            <person name="Li R."/>
            <person name="Xu X."/>
        </authorList>
    </citation>
    <scope>NUCLEOTIDE SEQUENCE</scope>
    <source>
        <strain evidence="6">FACHB 800</strain>
    </source>
</reference>
<dbReference type="Pfam" id="PF07176">
    <property type="entry name" value="DUF1400"/>
    <property type="match status" value="1"/>
</dbReference>
<dbReference type="GO" id="GO:0016042">
    <property type="term" value="P:lipid catabolic process"/>
    <property type="evidence" value="ECO:0007669"/>
    <property type="project" value="UniProtKB-KW"/>
</dbReference>
<evidence type="ECO:0000256" key="2">
    <source>
        <dbReference type="ARBA" id="ARBA00022963"/>
    </source>
</evidence>
<evidence type="ECO:0000256" key="3">
    <source>
        <dbReference type="ARBA" id="ARBA00023098"/>
    </source>
</evidence>
<evidence type="ECO:0000313" key="7">
    <source>
        <dbReference type="Proteomes" id="UP000683511"/>
    </source>
</evidence>
<dbReference type="PANTHER" id="PTHR10272:SF13">
    <property type="entry name" value="POLY(ETHYLENE TEREPHTHALATE) HYDROLASE"/>
    <property type="match status" value="1"/>
</dbReference>
<keyword evidence="1" id="KW-0378">Hydrolase</keyword>